<dbReference type="Pfam" id="PF01928">
    <property type="entry name" value="CYTH"/>
    <property type="match status" value="1"/>
</dbReference>
<dbReference type="InterPro" id="IPR012042">
    <property type="entry name" value="NeuTTM/CthTTM-like"/>
</dbReference>
<accession>A0A9D2U4R9</accession>
<dbReference type="PIRSF" id="PIRSF016487">
    <property type="entry name" value="CYTH_UCP016487"/>
    <property type="match status" value="1"/>
</dbReference>
<protein>
    <submittedName>
        <fullName evidence="3">CYTH domain-containing protein</fullName>
    </submittedName>
</protein>
<dbReference type="CDD" id="cd07761">
    <property type="entry name" value="CYTH-like_CthTTM-like"/>
    <property type="match status" value="1"/>
</dbReference>
<comment type="caution">
    <text evidence="3">The sequence shown here is derived from an EMBL/GenBank/DDBJ whole genome shotgun (WGS) entry which is preliminary data.</text>
</comment>
<gene>
    <name evidence="3" type="ORF">H9913_04315</name>
</gene>
<feature type="active site" description="Proton acceptor" evidence="1">
    <location>
        <position position="28"/>
    </location>
</feature>
<proteinExistence type="predicted"/>
<feature type="domain" description="CYTH" evidence="2">
    <location>
        <begin position="1"/>
        <end position="153"/>
    </location>
</feature>
<name>A0A9D2U4R9_9FIRM</name>
<dbReference type="PANTHER" id="PTHR40114:SF1">
    <property type="entry name" value="SLR0698 PROTEIN"/>
    <property type="match status" value="1"/>
</dbReference>
<evidence type="ECO:0000313" key="4">
    <source>
        <dbReference type="Proteomes" id="UP000823850"/>
    </source>
</evidence>
<dbReference type="PANTHER" id="PTHR40114">
    <property type="entry name" value="SLR0698 PROTEIN"/>
    <property type="match status" value="1"/>
</dbReference>
<sequence>MEIERKYLIHKLPDDLDGYPRKKIQQAYLCTSPVVRIRRQDTDYYLTYKGGGLMVREEYNLPLNQEAYEHLLKKADGIILSKTRYLLPLTKELTIELDVFDPPYEGLWLAEVEFPTEEEANAFIPPEWFGEDVTFSSAYHNSTLSRKNLTQKS</sequence>
<dbReference type="SMART" id="SM01118">
    <property type="entry name" value="CYTH"/>
    <property type="match status" value="1"/>
</dbReference>
<dbReference type="Gene3D" id="2.40.320.10">
    <property type="entry name" value="Hypothetical Protein Pfu-838710-001"/>
    <property type="match status" value="1"/>
</dbReference>
<organism evidence="3 4">
    <name type="scientific">Candidatus Blautia stercoripullorum</name>
    <dbReference type="NCBI Taxonomy" id="2838502"/>
    <lineage>
        <taxon>Bacteria</taxon>
        <taxon>Bacillati</taxon>
        <taxon>Bacillota</taxon>
        <taxon>Clostridia</taxon>
        <taxon>Lachnospirales</taxon>
        <taxon>Lachnospiraceae</taxon>
        <taxon>Blautia</taxon>
    </lineage>
</organism>
<dbReference type="SUPFAM" id="SSF55154">
    <property type="entry name" value="CYTH-like phosphatases"/>
    <property type="match status" value="1"/>
</dbReference>
<dbReference type="Proteomes" id="UP000823850">
    <property type="component" value="Unassembled WGS sequence"/>
</dbReference>
<dbReference type="InterPro" id="IPR033469">
    <property type="entry name" value="CYTH-like_dom_sf"/>
</dbReference>
<evidence type="ECO:0000259" key="2">
    <source>
        <dbReference type="PROSITE" id="PS51707"/>
    </source>
</evidence>
<evidence type="ECO:0000313" key="3">
    <source>
        <dbReference type="EMBL" id="HJD39229.1"/>
    </source>
</evidence>
<evidence type="ECO:0000256" key="1">
    <source>
        <dbReference type="PIRSR" id="PIRSR016487-1"/>
    </source>
</evidence>
<reference evidence="3" key="1">
    <citation type="journal article" date="2021" name="PeerJ">
        <title>Extensive microbial diversity within the chicken gut microbiome revealed by metagenomics and culture.</title>
        <authorList>
            <person name="Gilroy R."/>
            <person name="Ravi A."/>
            <person name="Getino M."/>
            <person name="Pursley I."/>
            <person name="Horton D.L."/>
            <person name="Alikhan N.F."/>
            <person name="Baker D."/>
            <person name="Gharbi K."/>
            <person name="Hall N."/>
            <person name="Watson M."/>
            <person name="Adriaenssens E.M."/>
            <person name="Foster-Nyarko E."/>
            <person name="Jarju S."/>
            <person name="Secka A."/>
            <person name="Antonio M."/>
            <person name="Oren A."/>
            <person name="Chaudhuri R.R."/>
            <person name="La Ragione R."/>
            <person name="Hildebrand F."/>
            <person name="Pallen M.J."/>
        </authorList>
    </citation>
    <scope>NUCLEOTIDE SEQUENCE</scope>
    <source>
        <strain evidence="3">ChiW19-6364</strain>
    </source>
</reference>
<dbReference type="EMBL" id="DWUX01000080">
    <property type="protein sequence ID" value="HJD39229.1"/>
    <property type="molecule type" value="Genomic_DNA"/>
</dbReference>
<dbReference type="InterPro" id="IPR023577">
    <property type="entry name" value="CYTH_domain"/>
</dbReference>
<dbReference type="AlphaFoldDB" id="A0A9D2U4R9"/>
<reference evidence="3" key="2">
    <citation type="submission" date="2021-04" db="EMBL/GenBank/DDBJ databases">
        <authorList>
            <person name="Gilroy R."/>
        </authorList>
    </citation>
    <scope>NUCLEOTIDE SEQUENCE</scope>
    <source>
        <strain evidence="3">ChiW19-6364</strain>
    </source>
</reference>
<dbReference type="PROSITE" id="PS51707">
    <property type="entry name" value="CYTH"/>
    <property type="match status" value="1"/>
</dbReference>